<accession>A0ABP1RNR1</accession>
<protein>
    <submittedName>
        <fullName evidence="1">Uncharacterized protein</fullName>
    </submittedName>
</protein>
<evidence type="ECO:0000313" key="1">
    <source>
        <dbReference type="EMBL" id="CAL8131822.1"/>
    </source>
</evidence>
<organism evidence="1 2">
    <name type="scientific">Orchesella dallaii</name>
    <dbReference type="NCBI Taxonomy" id="48710"/>
    <lineage>
        <taxon>Eukaryota</taxon>
        <taxon>Metazoa</taxon>
        <taxon>Ecdysozoa</taxon>
        <taxon>Arthropoda</taxon>
        <taxon>Hexapoda</taxon>
        <taxon>Collembola</taxon>
        <taxon>Entomobryomorpha</taxon>
        <taxon>Entomobryoidea</taxon>
        <taxon>Orchesellidae</taxon>
        <taxon>Orchesellinae</taxon>
        <taxon>Orchesella</taxon>
    </lineage>
</organism>
<reference evidence="1 2" key="1">
    <citation type="submission" date="2024-08" db="EMBL/GenBank/DDBJ databases">
        <authorList>
            <person name="Cucini C."/>
            <person name="Frati F."/>
        </authorList>
    </citation>
    <scope>NUCLEOTIDE SEQUENCE [LARGE SCALE GENOMIC DNA]</scope>
</reference>
<evidence type="ECO:0000313" key="2">
    <source>
        <dbReference type="Proteomes" id="UP001642540"/>
    </source>
</evidence>
<sequence>MCEIFKLHLRRVPDYDENASFCFRCLTVQVFNFTPAPNHLRSEQDSRNTKIGVVQNLCKYFLLDETDLGYFGHFALNWKFFRESERAKSGRHQNSGQSAQYCSMGQDELEIPSFLQEWPSYLVSSIVHPNGIRHVVLFTILFI</sequence>
<proteinExistence type="predicted"/>
<comment type="caution">
    <text evidence="1">The sequence shown here is derived from an EMBL/GenBank/DDBJ whole genome shotgun (WGS) entry which is preliminary data.</text>
</comment>
<dbReference type="EMBL" id="CAXLJM020000090">
    <property type="protein sequence ID" value="CAL8131822.1"/>
    <property type="molecule type" value="Genomic_DNA"/>
</dbReference>
<name>A0ABP1RNR1_9HEXA</name>
<gene>
    <name evidence="1" type="ORF">ODALV1_LOCUS24340</name>
</gene>
<dbReference type="Proteomes" id="UP001642540">
    <property type="component" value="Unassembled WGS sequence"/>
</dbReference>
<keyword evidence="2" id="KW-1185">Reference proteome</keyword>